<proteinExistence type="predicted"/>
<dbReference type="EMBL" id="FJUX01000008">
    <property type="protein sequence ID" value="CZS91400.1"/>
    <property type="molecule type" value="Genomic_DNA"/>
</dbReference>
<keyword evidence="2" id="KW-1185">Reference proteome</keyword>
<dbReference type="AlphaFoldDB" id="A0A1E1K0J1"/>
<evidence type="ECO:0000313" key="1">
    <source>
        <dbReference type="EMBL" id="CZS91400.1"/>
    </source>
</evidence>
<evidence type="ECO:0000313" key="2">
    <source>
        <dbReference type="Proteomes" id="UP000178912"/>
    </source>
</evidence>
<sequence length="127" mass="13911">MPWFLCAQFAASAAGGVEDQDRLKNVLLLDHTSSSTTSAFTSRACGRSFPFPSLPFPAEALLHVADLARWFFVAGRADDPGPGPIDRWMGDGGFLLHAVSLAFMGLGFGDGWMDGFREDERELRIMR</sequence>
<dbReference type="Proteomes" id="UP000178912">
    <property type="component" value="Unassembled WGS sequence"/>
</dbReference>
<protein>
    <submittedName>
        <fullName evidence="1">Uncharacterized protein</fullName>
    </submittedName>
</protein>
<organism evidence="1 2">
    <name type="scientific">Rhynchosporium agropyri</name>
    <dbReference type="NCBI Taxonomy" id="914238"/>
    <lineage>
        <taxon>Eukaryota</taxon>
        <taxon>Fungi</taxon>
        <taxon>Dikarya</taxon>
        <taxon>Ascomycota</taxon>
        <taxon>Pezizomycotina</taxon>
        <taxon>Leotiomycetes</taxon>
        <taxon>Helotiales</taxon>
        <taxon>Ploettnerulaceae</taxon>
        <taxon>Rhynchosporium</taxon>
    </lineage>
</organism>
<name>A0A1E1K0J1_9HELO</name>
<reference evidence="2" key="1">
    <citation type="submission" date="2016-03" db="EMBL/GenBank/DDBJ databases">
        <authorList>
            <person name="Guldener U."/>
        </authorList>
    </citation>
    <scope>NUCLEOTIDE SEQUENCE [LARGE SCALE GENOMIC DNA]</scope>
    <source>
        <strain evidence="2">04CH-RAC-A.6.1</strain>
    </source>
</reference>
<accession>A0A1E1K0J1</accession>
<gene>
    <name evidence="1" type="ORF">RAG0_02037</name>
</gene>